<accession>A0A200QJP5</accession>
<evidence type="ECO:0000313" key="3">
    <source>
        <dbReference type="EMBL" id="OVA10652.1"/>
    </source>
</evidence>
<dbReference type="GO" id="GO:0080043">
    <property type="term" value="F:quercetin 3-O-glucosyltransferase activity"/>
    <property type="evidence" value="ECO:0007669"/>
    <property type="project" value="TreeGrafter"/>
</dbReference>
<evidence type="ECO:0000313" key="4">
    <source>
        <dbReference type="Proteomes" id="UP000195402"/>
    </source>
</evidence>
<dbReference type="Pfam" id="PF26168">
    <property type="entry name" value="Glyco_transf_N"/>
    <property type="match status" value="1"/>
</dbReference>
<dbReference type="OMA" id="IMENTTE"/>
<dbReference type="SUPFAM" id="SSF53756">
    <property type="entry name" value="UDP-Glycosyltransferase/glycogen phosphorylase"/>
    <property type="match status" value="1"/>
</dbReference>
<dbReference type="OrthoDB" id="5835829at2759"/>
<reference evidence="3 4" key="1">
    <citation type="journal article" date="2017" name="Mol. Plant">
        <title>The Genome of Medicinal Plant Macleaya cordata Provides New Insights into Benzylisoquinoline Alkaloids Metabolism.</title>
        <authorList>
            <person name="Liu X."/>
            <person name="Liu Y."/>
            <person name="Huang P."/>
            <person name="Ma Y."/>
            <person name="Qing Z."/>
            <person name="Tang Q."/>
            <person name="Cao H."/>
            <person name="Cheng P."/>
            <person name="Zheng Y."/>
            <person name="Yuan Z."/>
            <person name="Zhou Y."/>
            <person name="Liu J."/>
            <person name="Tang Z."/>
            <person name="Zhuo Y."/>
            <person name="Zhang Y."/>
            <person name="Yu L."/>
            <person name="Huang J."/>
            <person name="Yang P."/>
            <person name="Peng Q."/>
            <person name="Zhang J."/>
            <person name="Jiang W."/>
            <person name="Zhang Z."/>
            <person name="Lin K."/>
            <person name="Ro D.K."/>
            <person name="Chen X."/>
            <person name="Xiong X."/>
            <person name="Shang Y."/>
            <person name="Huang S."/>
            <person name="Zeng J."/>
        </authorList>
    </citation>
    <scope>NUCLEOTIDE SEQUENCE [LARGE SCALE GENOMIC DNA]</scope>
    <source>
        <strain evidence="4">cv. BLH2017</strain>
        <tissue evidence="3">Root</tissue>
    </source>
</reference>
<dbReference type="Gene3D" id="3.40.50.2000">
    <property type="entry name" value="Glycogen Phosphorylase B"/>
    <property type="match status" value="1"/>
</dbReference>
<name>A0A200QJP5_MACCD</name>
<dbReference type="PANTHER" id="PTHR11926:SF1560">
    <property type="entry name" value="UDP-GLYCOSYLTRANSFERASE 74E1-RELATED"/>
    <property type="match status" value="1"/>
</dbReference>
<evidence type="ECO:0000256" key="1">
    <source>
        <dbReference type="ARBA" id="ARBA00009995"/>
    </source>
</evidence>
<comment type="similarity">
    <text evidence="1">Belongs to the UDP-glycosyltransferase family.</text>
</comment>
<dbReference type="STRING" id="56857.A0A200QJP5"/>
<comment type="caution">
    <text evidence="3">The sequence shown here is derived from an EMBL/GenBank/DDBJ whole genome shotgun (WGS) entry which is preliminary data.</text>
</comment>
<keyword evidence="3" id="KW-0808">Transferase</keyword>
<keyword evidence="4" id="KW-1185">Reference proteome</keyword>
<dbReference type="EMBL" id="MVGT01001861">
    <property type="protein sequence ID" value="OVA10652.1"/>
    <property type="molecule type" value="Genomic_DNA"/>
</dbReference>
<sequence>MSKEEIHACRGHVLVLPFPVQSHINPMLQFSKRFSSKGLKVTLVTTIFITKSMQAARAGPIRIESFSDGYDEGGIKEALKTDEYVKRFKAIGPKNILELIEKQNRYGHPVNCLLYDSVIPWGLNLAKELGLIGAAFYTQSCSVNAIYYIIHKGLISTCVIGVEFLATLLGI</sequence>
<gene>
    <name evidence="3" type="ORF">BVC80_59g39</name>
</gene>
<evidence type="ECO:0000259" key="2">
    <source>
        <dbReference type="Pfam" id="PF26168"/>
    </source>
</evidence>
<organism evidence="3 4">
    <name type="scientific">Macleaya cordata</name>
    <name type="common">Five-seeded plume-poppy</name>
    <name type="synonym">Bocconia cordata</name>
    <dbReference type="NCBI Taxonomy" id="56857"/>
    <lineage>
        <taxon>Eukaryota</taxon>
        <taxon>Viridiplantae</taxon>
        <taxon>Streptophyta</taxon>
        <taxon>Embryophyta</taxon>
        <taxon>Tracheophyta</taxon>
        <taxon>Spermatophyta</taxon>
        <taxon>Magnoliopsida</taxon>
        <taxon>Ranunculales</taxon>
        <taxon>Papaveraceae</taxon>
        <taxon>Papaveroideae</taxon>
        <taxon>Macleaya</taxon>
    </lineage>
</organism>
<dbReference type="AlphaFoldDB" id="A0A200QJP5"/>
<protein>
    <submittedName>
        <fullName evidence="3">UDP-glucuronosyl/UDP-glucosyltransferase</fullName>
    </submittedName>
</protein>
<dbReference type="GO" id="GO:0080044">
    <property type="term" value="F:quercetin 7-O-glucosyltransferase activity"/>
    <property type="evidence" value="ECO:0007669"/>
    <property type="project" value="TreeGrafter"/>
</dbReference>
<dbReference type="InParanoid" id="A0A200QJP5"/>
<dbReference type="PANTHER" id="PTHR11926">
    <property type="entry name" value="GLUCOSYL/GLUCURONOSYL TRANSFERASES"/>
    <property type="match status" value="1"/>
</dbReference>
<dbReference type="Proteomes" id="UP000195402">
    <property type="component" value="Unassembled WGS sequence"/>
</dbReference>
<proteinExistence type="inferred from homology"/>
<feature type="domain" description="Glycosyltransferase N-terminal" evidence="2">
    <location>
        <begin position="13"/>
        <end position="51"/>
    </location>
</feature>
<dbReference type="InterPro" id="IPR058980">
    <property type="entry name" value="Glyco_transf_N"/>
</dbReference>